<dbReference type="EMBL" id="CP027059">
    <property type="protein sequence ID" value="UQZ83906.1"/>
    <property type="molecule type" value="Genomic_DNA"/>
</dbReference>
<keyword evidence="1" id="KW-0378">Hydrolase</keyword>
<dbReference type="Pfam" id="PF00459">
    <property type="entry name" value="Inositol_P"/>
    <property type="match status" value="1"/>
</dbReference>
<dbReference type="PRINTS" id="PR00377">
    <property type="entry name" value="IMPHPHTASES"/>
</dbReference>
<sequence>MSVAVYEKGQPVIGVIYDPIKDELFHALKGQGAYLNDAELKPLEDTSVKHSLIGINSLWLIPNEYCDYTKFHSLIRDLRGTRIIGSAALEMAAVACGRLDGFICLRLSPWD</sequence>
<evidence type="ECO:0000313" key="2">
    <source>
        <dbReference type="Proteomes" id="UP001057134"/>
    </source>
</evidence>
<accession>A0ABY4RQ42</accession>
<protein>
    <submittedName>
        <fullName evidence="1">Inositol-1-monophosphatase</fullName>
        <ecNumber evidence="1">3.1.3.25</ecNumber>
    </submittedName>
</protein>
<dbReference type="Gene3D" id="3.30.540.10">
    <property type="entry name" value="Fructose-1,6-Bisphosphatase, subunit A, domain 1"/>
    <property type="match status" value="1"/>
</dbReference>
<proteinExistence type="predicted"/>
<reference evidence="1" key="1">
    <citation type="submission" date="2018-02" db="EMBL/GenBank/DDBJ databases">
        <authorList>
            <person name="Kim S.-K."/>
            <person name="Jung H.-I."/>
            <person name="Lee S.-W."/>
        </authorList>
    </citation>
    <scope>NUCLEOTIDE SEQUENCE</scope>
    <source>
        <strain evidence="1">SK3146</strain>
    </source>
</reference>
<dbReference type="PANTHER" id="PTHR20854:SF4">
    <property type="entry name" value="INOSITOL-1-MONOPHOSPHATASE-RELATED"/>
    <property type="match status" value="1"/>
</dbReference>
<dbReference type="GO" id="GO:0052834">
    <property type="term" value="F:inositol monophosphate phosphatase activity"/>
    <property type="evidence" value="ECO:0007669"/>
    <property type="project" value="UniProtKB-EC"/>
</dbReference>
<dbReference type="InterPro" id="IPR000760">
    <property type="entry name" value="Inositol_monophosphatase-like"/>
</dbReference>
<keyword evidence="2" id="KW-1185">Reference proteome</keyword>
<dbReference type="CDD" id="cd01637">
    <property type="entry name" value="IMPase_like"/>
    <property type="match status" value="1"/>
</dbReference>
<dbReference type="Proteomes" id="UP001057134">
    <property type="component" value="Chromosome"/>
</dbReference>
<dbReference type="EC" id="3.1.3.25" evidence="1"/>
<organism evidence="1 2">
    <name type="scientific">Paenibacillus konkukensis</name>
    <dbReference type="NCBI Taxonomy" id="2020716"/>
    <lineage>
        <taxon>Bacteria</taxon>
        <taxon>Bacillati</taxon>
        <taxon>Bacillota</taxon>
        <taxon>Bacilli</taxon>
        <taxon>Bacillales</taxon>
        <taxon>Paenibacillaceae</taxon>
        <taxon>Paenibacillus</taxon>
    </lineage>
</organism>
<dbReference type="SUPFAM" id="SSF56655">
    <property type="entry name" value="Carbohydrate phosphatase"/>
    <property type="match status" value="1"/>
</dbReference>
<name>A0ABY4RQ42_9BACL</name>
<dbReference type="PANTHER" id="PTHR20854">
    <property type="entry name" value="INOSITOL MONOPHOSPHATASE"/>
    <property type="match status" value="1"/>
</dbReference>
<reference evidence="1" key="2">
    <citation type="journal article" date="2021" name="J Anim Sci Technol">
        <title>Complete genome sequence of Paenibacillus konkukensis sp. nov. SK3146 as a potential probiotic strain.</title>
        <authorList>
            <person name="Jung H.I."/>
            <person name="Park S."/>
            <person name="Niu K.M."/>
            <person name="Lee S.W."/>
            <person name="Kothari D."/>
            <person name="Yi K.J."/>
            <person name="Kim S.K."/>
        </authorList>
    </citation>
    <scope>NUCLEOTIDE SEQUENCE</scope>
    <source>
        <strain evidence="1">SK3146</strain>
    </source>
</reference>
<dbReference type="Gene3D" id="3.40.190.80">
    <property type="match status" value="1"/>
</dbReference>
<evidence type="ECO:0000313" key="1">
    <source>
        <dbReference type="EMBL" id="UQZ83906.1"/>
    </source>
</evidence>
<gene>
    <name evidence="1" type="primary">suhB_2</name>
    <name evidence="1" type="ORF">SK3146_03113</name>
</gene>